<feature type="transmembrane region" description="Helical" evidence="6">
    <location>
        <begin position="136"/>
        <end position="164"/>
    </location>
</feature>
<evidence type="ECO:0000256" key="6">
    <source>
        <dbReference type="RuleBase" id="RU363041"/>
    </source>
</evidence>
<evidence type="ECO:0000256" key="2">
    <source>
        <dbReference type="ARBA" id="ARBA00009142"/>
    </source>
</evidence>
<accession>A0ABQ3IB98</accession>
<feature type="transmembrane region" description="Helical" evidence="6">
    <location>
        <begin position="204"/>
        <end position="224"/>
    </location>
</feature>
<keyword evidence="4 6" id="KW-1133">Transmembrane helix</keyword>
<reference evidence="8" key="1">
    <citation type="journal article" date="2019" name="Int. J. Syst. Evol. Microbiol.">
        <title>The Global Catalogue of Microorganisms (GCM) 10K type strain sequencing project: providing services to taxonomists for standard genome sequencing and annotation.</title>
        <authorList>
            <consortium name="The Broad Institute Genomics Platform"/>
            <consortium name="The Broad Institute Genome Sequencing Center for Infectious Disease"/>
            <person name="Wu L."/>
            <person name="Ma J."/>
        </authorList>
    </citation>
    <scope>NUCLEOTIDE SEQUENCE [LARGE SCALE GENOMIC DNA]</scope>
    <source>
        <strain evidence="8">CGMCC 1.15922</strain>
    </source>
</reference>
<dbReference type="InterPro" id="IPR051598">
    <property type="entry name" value="TSUP/Inactive_protease-like"/>
</dbReference>
<gene>
    <name evidence="7" type="ORF">GCM10011501_01770</name>
</gene>
<evidence type="ECO:0000313" key="7">
    <source>
        <dbReference type="EMBL" id="GHE77780.1"/>
    </source>
</evidence>
<comment type="similarity">
    <text evidence="2 6">Belongs to the 4-toluene sulfonate uptake permease (TSUP) (TC 2.A.102) family.</text>
</comment>
<keyword evidence="5 6" id="KW-0472">Membrane</keyword>
<dbReference type="InterPro" id="IPR002781">
    <property type="entry name" value="TM_pro_TauE-like"/>
</dbReference>
<keyword evidence="8" id="KW-1185">Reference proteome</keyword>
<evidence type="ECO:0000256" key="4">
    <source>
        <dbReference type="ARBA" id="ARBA00022989"/>
    </source>
</evidence>
<organism evidence="7 8">
    <name type="scientific">Thalassotalea profundi</name>
    <dbReference type="NCBI Taxonomy" id="2036687"/>
    <lineage>
        <taxon>Bacteria</taxon>
        <taxon>Pseudomonadati</taxon>
        <taxon>Pseudomonadota</taxon>
        <taxon>Gammaproteobacteria</taxon>
        <taxon>Alteromonadales</taxon>
        <taxon>Colwelliaceae</taxon>
        <taxon>Thalassotalea</taxon>
    </lineage>
</organism>
<proteinExistence type="inferred from homology"/>
<protein>
    <recommendedName>
        <fullName evidence="6">Probable membrane transporter protein</fullName>
    </recommendedName>
</protein>
<feature type="transmembrane region" description="Helical" evidence="6">
    <location>
        <begin position="236"/>
        <end position="253"/>
    </location>
</feature>
<sequence>MLELFFIIIAAIFIGLSLGLLGSGGAILTTPALTYIVGQDEKTAIASSLAIVGLISFSGMLKYQQQKMIQWPVVLQFGIPSMLASYISAGLSVYLTGPEQLTLFAVIMLLSAASMLKPKADIAHEKLESHSALKLVIIGVVVGSITGLVGVGGGFLIVPALLFFTRMNMLNAVATSLSIITLQSTSGFINYYSLASVNNINFDWQVIAIFAFIGAISSLFGHKISSNISQEKLKKTFALLLFLMAIFILINSSRGLF</sequence>
<name>A0ABQ3IB98_9GAMM</name>
<evidence type="ECO:0000256" key="1">
    <source>
        <dbReference type="ARBA" id="ARBA00004141"/>
    </source>
</evidence>
<dbReference type="RefSeq" id="WP_189376203.1">
    <property type="nucleotide sequence ID" value="NZ_BNAH01000001.1"/>
</dbReference>
<dbReference type="Pfam" id="PF01925">
    <property type="entry name" value="TauE"/>
    <property type="match status" value="1"/>
</dbReference>
<feature type="transmembrane region" description="Helical" evidence="6">
    <location>
        <begin position="44"/>
        <end position="61"/>
    </location>
</feature>
<comment type="subcellular location">
    <subcellularLocation>
        <location evidence="6">Cell membrane</location>
        <topology evidence="6">Multi-pass membrane protein</topology>
    </subcellularLocation>
    <subcellularLocation>
        <location evidence="1">Membrane</location>
        <topology evidence="1">Multi-pass membrane protein</topology>
    </subcellularLocation>
</comment>
<dbReference type="PANTHER" id="PTHR43701">
    <property type="entry name" value="MEMBRANE TRANSPORTER PROTEIN MJ0441-RELATED"/>
    <property type="match status" value="1"/>
</dbReference>
<dbReference type="Proteomes" id="UP000626370">
    <property type="component" value="Unassembled WGS sequence"/>
</dbReference>
<dbReference type="EMBL" id="BNAH01000001">
    <property type="protein sequence ID" value="GHE77780.1"/>
    <property type="molecule type" value="Genomic_DNA"/>
</dbReference>
<evidence type="ECO:0000256" key="3">
    <source>
        <dbReference type="ARBA" id="ARBA00022692"/>
    </source>
</evidence>
<comment type="caution">
    <text evidence="7">The sequence shown here is derived from an EMBL/GenBank/DDBJ whole genome shotgun (WGS) entry which is preliminary data.</text>
</comment>
<feature type="transmembrane region" description="Helical" evidence="6">
    <location>
        <begin position="73"/>
        <end position="94"/>
    </location>
</feature>
<dbReference type="PANTHER" id="PTHR43701:SF2">
    <property type="entry name" value="MEMBRANE TRANSPORTER PROTEIN YJNA-RELATED"/>
    <property type="match status" value="1"/>
</dbReference>
<keyword evidence="6" id="KW-1003">Cell membrane</keyword>
<evidence type="ECO:0000256" key="5">
    <source>
        <dbReference type="ARBA" id="ARBA00023136"/>
    </source>
</evidence>
<evidence type="ECO:0000313" key="8">
    <source>
        <dbReference type="Proteomes" id="UP000626370"/>
    </source>
</evidence>
<keyword evidence="3 6" id="KW-0812">Transmembrane</keyword>